<dbReference type="Gene3D" id="1.25.40.10">
    <property type="entry name" value="Tetratricopeptide repeat domain"/>
    <property type="match status" value="1"/>
</dbReference>
<dbReference type="Pfam" id="PF13191">
    <property type="entry name" value="AAA_16"/>
    <property type="match status" value="1"/>
</dbReference>
<protein>
    <submittedName>
        <fullName evidence="4">LuxR family transcriptional regulator</fullName>
    </submittedName>
</protein>
<feature type="domain" description="HTH luxR-type" evidence="3">
    <location>
        <begin position="819"/>
        <end position="884"/>
    </location>
</feature>
<dbReference type="PANTHER" id="PTHR16305:SF35">
    <property type="entry name" value="TRANSCRIPTIONAL ACTIVATOR DOMAIN"/>
    <property type="match status" value="1"/>
</dbReference>
<dbReference type="EMBL" id="BOMY01000041">
    <property type="protein sequence ID" value="GIF23533.1"/>
    <property type="molecule type" value="Genomic_DNA"/>
</dbReference>
<dbReference type="GO" id="GO:0005737">
    <property type="term" value="C:cytoplasm"/>
    <property type="evidence" value="ECO:0007669"/>
    <property type="project" value="TreeGrafter"/>
</dbReference>
<dbReference type="Pfam" id="PF00196">
    <property type="entry name" value="GerE"/>
    <property type="match status" value="1"/>
</dbReference>
<dbReference type="InterPro" id="IPR011990">
    <property type="entry name" value="TPR-like_helical_dom_sf"/>
</dbReference>
<dbReference type="InterPro" id="IPR000792">
    <property type="entry name" value="Tscrpt_reg_LuxR_C"/>
</dbReference>
<keyword evidence="2" id="KW-0067">ATP-binding</keyword>
<dbReference type="InterPro" id="IPR016032">
    <property type="entry name" value="Sig_transdc_resp-reg_C-effctor"/>
</dbReference>
<organism evidence="4 5">
    <name type="scientific">Paractinoplanes tereljensis</name>
    <dbReference type="NCBI Taxonomy" id="571912"/>
    <lineage>
        <taxon>Bacteria</taxon>
        <taxon>Bacillati</taxon>
        <taxon>Actinomycetota</taxon>
        <taxon>Actinomycetes</taxon>
        <taxon>Micromonosporales</taxon>
        <taxon>Micromonosporaceae</taxon>
        <taxon>Paractinoplanes</taxon>
    </lineage>
</organism>
<dbReference type="Gene3D" id="3.40.50.300">
    <property type="entry name" value="P-loop containing nucleotide triphosphate hydrolases"/>
    <property type="match status" value="1"/>
</dbReference>
<dbReference type="InterPro" id="IPR041664">
    <property type="entry name" value="AAA_16"/>
</dbReference>
<dbReference type="GO" id="GO:0003677">
    <property type="term" value="F:DNA binding"/>
    <property type="evidence" value="ECO:0007669"/>
    <property type="project" value="InterPro"/>
</dbReference>
<dbReference type="SUPFAM" id="SSF46894">
    <property type="entry name" value="C-terminal effector domain of the bipartite response regulators"/>
    <property type="match status" value="1"/>
</dbReference>
<evidence type="ECO:0000313" key="4">
    <source>
        <dbReference type="EMBL" id="GIF23533.1"/>
    </source>
</evidence>
<evidence type="ECO:0000259" key="3">
    <source>
        <dbReference type="PROSITE" id="PS50043"/>
    </source>
</evidence>
<dbReference type="PRINTS" id="PR00038">
    <property type="entry name" value="HTHLUXR"/>
</dbReference>
<dbReference type="SMART" id="SM00421">
    <property type="entry name" value="HTH_LUXR"/>
    <property type="match status" value="1"/>
</dbReference>
<dbReference type="InterPro" id="IPR027417">
    <property type="entry name" value="P-loop_NTPase"/>
</dbReference>
<dbReference type="AlphaFoldDB" id="A0A919NSI3"/>
<proteinExistence type="predicted"/>
<reference evidence="4" key="1">
    <citation type="submission" date="2021-01" db="EMBL/GenBank/DDBJ databases">
        <title>Whole genome shotgun sequence of Actinoplanes tereljensis NBRC 105297.</title>
        <authorList>
            <person name="Komaki H."/>
            <person name="Tamura T."/>
        </authorList>
    </citation>
    <scope>NUCLEOTIDE SEQUENCE</scope>
    <source>
        <strain evidence="4">NBRC 105297</strain>
    </source>
</reference>
<sequence length="885" mass="95560">MEEVLFGRDAELGRITSVLARVSDSAGDALVLRGAPGMGKSALLRTARELAEEQEIRVLSVTGVQAETRLPFVALRQLLAPLSRDTITDGEPHTVGLAALELLSSAASARPICLVVDDAQWIDRQSWQALAFVGRRLADEPLILLVAVREGEEAAARLAGAGLAEVEVGPLPADAVASLLDRVAADLSPALRHRVIAEAGGNPLGLIELSGTAGELDQHAPPGSLPLTARLERTYATVVAGLPAPTRSLLLVAAVDDDDRLDEVLSAAGPATTETLQPALNAGLLTSDGVSVQFRHPLIRSAVRQAATEAERLAAHAALARVLPADGDRNTWHRAAATLGIDEELGRRMAELAGRAGRGGAIDTAVVAWQRAAELTEDPHVRVDRLMWAVTTAMKMGDRRRSENLLRTIAGYELDASQQVRFLWIREAVLGEGWSGQTRHARLFDVVERIIDEGDDELALDALTLFALRNWWDPPPPERRADILALIERLAIPADDPRLIRVLAHNAPTERAAQLVERLAEKVAAPPSRPDRLFELGEAATAIGDHPSAALLLADAIAGSRFNGHFNTLLFALKSQAWIAAHSGEVRLAVVAGEEAQRLSLEVKDFVGAISAKLCLGLAEALRGDVTAATAHADQADQALHSGGRHPFQSVITMVRGVAMLADGKPLDAYEQLRRIFDPQDEAYHPYVRLVALAHLAEAGRLAERLPELDLIVQECRSLAASAPWPVLTVHLSYAQALLATDPEQDFRDALKADLAGWPFERARIQLALGEWLRRQRRPAEARPVLRAAWETLTALGVAPWAERARRELRATGETVNRGEDRTGQLTAQELQIAQLAARGLSNQEIARQLYVSPRTVSTHLYRIFPKVGVRSRAGLAEALLTSGM</sequence>
<keyword evidence="1" id="KW-0547">Nucleotide-binding</keyword>
<dbReference type="GO" id="GO:0006355">
    <property type="term" value="P:regulation of DNA-templated transcription"/>
    <property type="evidence" value="ECO:0007669"/>
    <property type="project" value="InterPro"/>
</dbReference>
<dbReference type="Proteomes" id="UP000623608">
    <property type="component" value="Unassembled WGS sequence"/>
</dbReference>
<dbReference type="InterPro" id="IPR036388">
    <property type="entry name" value="WH-like_DNA-bd_sf"/>
</dbReference>
<accession>A0A919NSI3</accession>
<dbReference type="PROSITE" id="PS50043">
    <property type="entry name" value="HTH_LUXR_2"/>
    <property type="match status" value="1"/>
</dbReference>
<dbReference type="GO" id="GO:0005524">
    <property type="term" value="F:ATP binding"/>
    <property type="evidence" value="ECO:0007669"/>
    <property type="project" value="UniProtKB-KW"/>
</dbReference>
<evidence type="ECO:0000313" key="5">
    <source>
        <dbReference type="Proteomes" id="UP000623608"/>
    </source>
</evidence>
<dbReference type="PANTHER" id="PTHR16305">
    <property type="entry name" value="TESTICULAR SOLUBLE ADENYLYL CYCLASE"/>
    <property type="match status" value="1"/>
</dbReference>
<dbReference type="PROSITE" id="PS00622">
    <property type="entry name" value="HTH_LUXR_1"/>
    <property type="match status" value="1"/>
</dbReference>
<dbReference type="CDD" id="cd06170">
    <property type="entry name" value="LuxR_C_like"/>
    <property type="match status" value="1"/>
</dbReference>
<gene>
    <name evidence="4" type="ORF">Ate02nite_62630</name>
</gene>
<dbReference type="Gene3D" id="1.10.10.10">
    <property type="entry name" value="Winged helix-like DNA-binding domain superfamily/Winged helix DNA-binding domain"/>
    <property type="match status" value="1"/>
</dbReference>
<dbReference type="SUPFAM" id="SSF48452">
    <property type="entry name" value="TPR-like"/>
    <property type="match status" value="1"/>
</dbReference>
<keyword evidence="5" id="KW-1185">Reference proteome</keyword>
<comment type="caution">
    <text evidence="4">The sequence shown here is derived from an EMBL/GenBank/DDBJ whole genome shotgun (WGS) entry which is preliminary data.</text>
</comment>
<name>A0A919NSI3_9ACTN</name>
<dbReference type="SUPFAM" id="SSF52540">
    <property type="entry name" value="P-loop containing nucleoside triphosphate hydrolases"/>
    <property type="match status" value="1"/>
</dbReference>
<dbReference type="GO" id="GO:0004016">
    <property type="term" value="F:adenylate cyclase activity"/>
    <property type="evidence" value="ECO:0007669"/>
    <property type="project" value="TreeGrafter"/>
</dbReference>
<evidence type="ECO:0000256" key="2">
    <source>
        <dbReference type="ARBA" id="ARBA00022840"/>
    </source>
</evidence>
<evidence type="ECO:0000256" key="1">
    <source>
        <dbReference type="ARBA" id="ARBA00022741"/>
    </source>
</evidence>